<feature type="compositionally biased region" description="Acidic residues" evidence="17">
    <location>
        <begin position="1526"/>
        <end position="1554"/>
    </location>
</feature>
<dbReference type="GO" id="GO:0004402">
    <property type="term" value="F:histone acetyltransferase activity"/>
    <property type="evidence" value="ECO:0007669"/>
    <property type="project" value="InterPro"/>
</dbReference>
<dbReference type="Gene3D" id="3.40.630.30">
    <property type="match status" value="1"/>
</dbReference>
<keyword evidence="7 15" id="KW-0863">Zinc-finger</keyword>
<name>A0A4Q2DY91_9AGAR</name>
<feature type="region of interest" description="Disordered" evidence="17">
    <location>
        <begin position="1268"/>
        <end position="1288"/>
    </location>
</feature>
<dbReference type="GO" id="GO:0031507">
    <property type="term" value="P:heterochromatin formation"/>
    <property type="evidence" value="ECO:0007669"/>
    <property type="project" value="UniProtKB-ARBA"/>
</dbReference>
<dbReference type="Pfam" id="PF01853">
    <property type="entry name" value="MOZ_SAS"/>
    <property type="match status" value="1"/>
</dbReference>
<dbReference type="SUPFAM" id="SSF57903">
    <property type="entry name" value="FYVE/PHD zinc finger"/>
    <property type="match status" value="1"/>
</dbReference>
<evidence type="ECO:0000256" key="3">
    <source>
        <dbReference type="ARBA" id="ARBA00013184"/>
    </source>
</evidence>
<evidence type="ECO:0000256" key="5">
    <source>
        <dbReference type="ARBA" id="ARBA00022723"/>
    </source>
</evidence>
<dbReference type="FunFam" id="3.30.60.60:FF:000001">
    <property type="entry name" value="Histone acetyltransferase"/>
    <property type="match status" value="1"/>
</dbReference>
<evidence type="ECO:0000256" key="2">
    <source>
        <dbReference type="ARBA" id="ARBA00010107"/>
    </source>
</evidence>
<evidence type="ECO:0000313" key="21">
    <source>
        <dbReference type="EMBL" id="RXW24284.1"/>
    </source>
</evidence>
<feature type="compositionally biased region" description="Polar residues" evidence="17">
    <location>
        <begin position="885"/>
        <end position="899"/>
    </location>
</feature>
<evidence type="ECO:0000256" key="4">
    <source>
        <dbReference type="ARBA" id="ARBA00022679"/>
    </source>
</evidence>
<comment type="subcellular location">
    <subcellularLocation>
        <location evidence="1 16">Nucleus</location>
    </subcellularLocation>
</comment>
<evidence type="ECO:0000256" key="8">
    <source>
        <dbReference type="ARBA" id="ARBA00022833"/>
    </source>
</evidence>
<dbReference type="InterPro" id="IPR050603">
    <property type="entry name" value="MYST_HAT"/>
</dbReference>
<comment type="similarity">
    <text evidence="2 16">Belongs to the MYST (SAS/MOZ) family.</text>
</comment>
<dbReference type="GO" id="GO:0005634">
    <property type="term" value="C:nucleus"/>
    <property type="evidence" value="ECO:0007669"/>
    <property type="project" value="UniProtKB-SubCell"/>
</dbReference>
<feature type="compositionally biased region" description="Basic residues" evidence="17">
    <location>
        <begin position="728"/>
        <end position="737"/>
    </location>
</feature>
<feature type="signal peptide" evidence="18">
    <location>
        <begin position="1"/>
        <end position="31"/>
    </location>
</feature>
<keyword evidence="6" id="KW-0677">Repeat</keyword>
<dbReference type="GO" id="GO:0006357">
    <property type="term" value="P:regulation of transcription by RNA polymerase II"/>
    <property type="evidence" value="ECO:0007669"/>
    <property type="project" value="TreeGrafter"/>
</dbReference>
<feature type="region of interest" description="Disordered" evidence="17">
    <location>
        <begin position="872"/>
        <end position="938"/>
    </location>
</feature>
<dbReference type="GO" id="GO:0008270">
    <property type="term" value="F:zinc ion binding"/>
    <property type="evidence" value="ECO:0007669"/>
    <property type="project" value="UniProtKB-KW"/>
</dbReference>
<dbReference type="InterPro" id="IPR019787">
    <property type="entry name" value="Znf_PHD-finger"/>
</dbReference>
<keyword evidence="18" id="KW-0732">Signal</keyword>
<feature type="active site" description="Proton donor/acceptor" evidence="14">
    <location>
        <position position="1118"/>
    </location>
</feature>
<dbReference type="Pfam" id="PF17772">
    <property type="entry name" value="zf-MYST"/>
    <property type="match status" value="1"/>
</dbReference>
<keyword evidence="11" id="KW-0805">Transcription regulation</keyword>
<keyword evidence="4" id="KW-0808">Transferase</keyword>
<dbReference type="InterPro" id="IPR036388">
    <property type="entry name" value="WH-like_DNA-bd_sf"/>
</dbReference>
<evidence type="ECO:0000256" key="7">
    <source>
        <dbReference type="ARBA" id="ARBA00022771"/>
    </source>
</evidence>
<dbReference type="InterPro" id="IPR013083">
    <property type="entry name" value="Znf_RING/FYVE/PHD"/>
</dbReference>
<dbReference type="InterPro" id="IPR016181">
    <property type="entry name" value="Acyl_CoA_acyltransferase"/>
</dbReference>
<evidence type="ECO:0000256" key="15">
    <source>
        <dbReference type="PROSITE-ProRule" id="PRU00146"/>
    </source>
</evidence>
<feature type="domain" description="PHD-type" evidence="19">
    <location>
        <begin position="569"/>
        <end position="627"/>
    </location>
</feature>
<evidence type="ECO:0000256" key="6">
    <source>
        <dbReference type="ARBA" id="ARBA00022737"/>
    </source>
</evidence>
<dbReference type="InterPro" id="IPR002717">
    <property type="entry name" value="HAT_MYST-type"/>
</dbReference>
<dbReference type="Gene3D" id="3.30.60.60">
    <property type="entry name" value="N-acetyl transferase-like"/>
    <property type="match status" value="1"/>
</dbReference>
<dbReference type="PROSITE" id="PS51726">
    <property type="entry name" value="MYST_HAT"/>
    <property type="match status" value="1"/>
</dbReference>
<feature type="compositionally biased region" description="Basic and acidic residues" evidence="17">
    <location>
        <begin position="827"/>
        <end position="838"/>
    </location>
</feature>
<feature type="compositionally biased region" description="Polar residues" evidence="17">
    <location>
        <begin position="1278"/>
        <end position="1288"/>
    </location>
</feature>
<dbReference type="InterPro" id="IPR040706">
    <property type="entry name" value="Zf-MYST"/>
</dbReference>
<dbReference type="SMART" id="SM00249">
    <property type="entry name" value="PHD"/>
    <property type="match status" value="2"/>
</dbReference>
<feature type="domain" description="MYST-type HAT" evidence="20">
    <location>
        <begin position="940"/>
        <end position="1246"/>
    </location>
</feature>
<evidence type="ECO:0000259" key="19">
    <source>
        <dbReference type="PROSITE" id="PS50016"/>
    </source>
</evidence>
<proteinExistence type="inferred from homology"/>
<evidence type="ECO:0000256" key="10">
    <source>
        <dbReference type="ARBA" id="ARBA00022990"/>
    </source>
</evidence>
<protein>
    <recommendedName>
        <fullName evidence="3 16">Histone acetyltransferase</fullName>
        <ecNumber evidence="3 16">2.3.1.48</ecNumber>
    </recommendedName>
</protein>
<dbReference type="OrthoDB" id="787137at2759"/>
<dbReference type="InterPro" id="IPR011011">
    <property type="entry name" value="Znf_FYVE_PHD"/>
</dbReference>
<evidence type="ECO:0000256" key="13">
    <source>
        <dbReference type="ARBA" id="ARBA00023242"/>
    </source>
</evidence>
<feature type="compositionally biased region" description="Acidic residues" evidence="17">
    <location>
        <begin position="1431"/>
        <end position="1442"/>
    </location>
</feature>
<evidence type="ECO:0000259" key="20">
    <source>
        <dbReference type="PROSITE" id="PS51726"/>
    </source>
</evidence>
<evidence type="ECO:0000256" key="17">
    <source>
        <dbReference type="SAM" id="MobiDB-lite"/>
    </source>
</evidence>
<evidence type="ECO:0000313" key="22">
    <source>
        <dbReference type="Proteomes" id="UP000290288"/>
    </source>
</evidence>
<feature type="region of interest" description="Disordered" evidence="17">
    <location>
        <begin position="698"/>
        <end position="838"/>
    </location>
</feature>
<keyword evidence="12" id="KW-0804">Transcription</keyword>
<sequence length="1554" mass="171905">MLGLDMKKNRRLLSLSLSVLLLGLLGLPALAQKQDADGVHTSSNAPRAIDAPNISLRGPPNLPPDASHNLDPSLASFSIETAFFEAYVGSVSSPNLLTRHLLDNLKERTGVPAEVRIGGITADSTYWNASQDIGLFNFIDDKGALHNTTVGPGFWKSMKLLPEGTKVTLNLNLEDLDYRLAFEVAKSAVEGMSSEQLVGLEIGNEPDHYRGFTPRNYSEIWGTWAKNMTSTLGLKRPFFQVAATVEDPLWPYNVAGAASQLGCVSALAAGANRDGVVASCSEHSYQYSLDTTLYAASINISRMYIHQGGPLALQSRTQLNHGGLSFYNLWYPVQNLNGPVKVFPSYYAYLFITEAIGKSKSVQIANLYPGRQSNGSSITTALGDVSAGQLVAYGLWDKGGPLKDEFPSKLALLNLQIFNKTQDIVRPRASIDISAFIRTPGQQIRIRRLQAPGADVKDGNANFNREASYEDGTPISNDDDIPIDPALTGALDPTLIAESKATMKIEQTVKFTDSNFQQPHQQIPQHDPYIPQHFPDGSEIDKVRQYSQGPQAEPPQPAKQKKKRRAKREEECGFCPGTDHRNKYGQPEKMASCHECGRSGHPSCMELASMGDIIRSYDWLCIECKKCELCEQKGDDARILFCDRCDRGWHMDCLVPPMTDAPKGTWACPRCQPYGQGQPNGMELDPVYQGGQFEMQVENSAEAPREASVASTSQSVLGPPPQAPIQPRKGRRGRPPKPKPVPVVEVEDDGDAMEVEEATPAVLKSATRTRSVKRSRAAREIREESSEDDDEPAASSPIRSRRKKPKEPSPVPLPRVRLRLPVQMKGKGKEREEEETSHSIFDDILCEADRDFSKTQITRMDKMLFDRSRQIAEEKLRPPPPPTTAHSTASESFDLSTPGPSRPTRSAALHLSTTVPATPSGLSTSPGPSTPGAPLRQVDPNVLRIHTIRFGEYDIKTWYDAPFPEEYSAIPDGRLWICEFCLKYMKSRFGALRHRVKCKARHPPGDEIYRDGVVSIFEVDGRRNKIYCQNLCLLSKMFLDHKSLFYDVEPFLFYVITELDDVGHRFVGYFSKEKRSPKDYNVSCIMTLPVRQRKGWGNLLIDFSYLLSKKERRPGSPEKPLSALGAIGYRKYWTLAVMRYLQHAPDNVRLEDISLATSMTLEDICQTLTEQNMLYAIKYPKGRKNGVARRQLQRMQTQDSDSAKGPFVAPKHYEIHFDRQKVVAYVKDWEGKGYLKLKPEKLQWTPYLLSRTSKETGLTEETPAMATNLESSSASSSTGQQVVSPSGTAVSSVSIALDLFSRSEEEDEAADELPTPRLTRSGARSPKKPGKRPSPESATEEVEIATPSAAPRRRGRGNQLALLSANGNISPESERTPKKGRPRRTSIRVDDGDEADMEQQRLLRSVRGKTRQRDSPRKTSGRKRRRVTSPEAEEAEEQEESHEEQTAPNGVPVNGQTEPSEAATSEVSGVNGIADGDQGSEPAAEEADGGGEAADVPCPEPENECVSVEGVPLHVESDLRSTLEVFAEDDMHDEDADGEYEEDADAEGESDPDC</sequence>
<feature type="region of interest" description="Disordered" evidence="17">
    <location>
        <begin position="37"/>
        <end position="67"/>
    </location>
</feature>
<dbReference type="PANTHER" id="PTHR10615">
    <property type="entry name" value="HISTONE ACETYLTRANSFERASE"/>
    <property type="match status" value="1"/>
</dbReference>
<evidence type="ECO:0000256" key="9">
    <source>
        <dbReference type="ARBA" id="ARBA00022853"/>
    </source>
</evidence>
<dbReference type="FunFam" id="3.40.630.30:FF:000001">
    <property type="entry name" value="Histone acetyltransferase"/>
    <property type="match status" value="1"/>
</dbReference>
<feature type="compositionally biased region" description="Low complexity" evidence="17">
    <location>
        <begin position="517"/>
        <end position="533"/>
    </location>
</feature>
<dbReference type="Gene3D" id="1.10.10.10">
    <property type="entry name" value="Winged helix-like DNA-binding domain superfamily/Winged helix DNA-binding domain"/>
    <property type="match status" value="1"/>
</dbReference>
<dbReference type="Gene3D" id="3.20.20.80">
    <property type="entry name" value="Glycosidases"/>
    <property type="match status" value="2"/>
</dbReference>
<evidence type="ECO:0000256" key="14">
    <source>
        <dbReference type="PIRSR" id="PIRSR602717-51"/>
    </source>
</evidence>
<dbReference type="STRING" id="2316362.A0A4Q2DY91"/>
<keyword evidence="5" id="KW-0479">Metal-binding</keyword>
<feature type="region of interest" description="Disordered" evidence="17">
    <location>
        <begin position="1304"/>
        <end position="1554"/>
    </location>
</feature>
<dbReference type="CDD" id="cd15527">
    <property type="entry name" value="PHD2_KAT6A_6B"/>
    <property type="match status" value="1"/>
</dbReference>
<keyword evidence="13 16" id="KW-0539">Nucleus</keyword>
<dbReference type="PANTHER" id="PTHR10615:SF161">
    <property type="entry name" value="HISTONE ACETYLTRANSFERASE KAT7"/>
    <property type="match status" value="1"/>
</dbReference>
<evidence type="ECO:0000256" key="1">
    <source>
        <dbReference type="ARBA" id="ARBA00004123"/>
    </source>
</evidence>
<keyword evidence="8" id="KW-0862">Zinc</keyword>
<keyword evidence="10" id="KW-0007">Acetylation</keyword>
<dbReference type="FunFam" id="3.30.40.10:FF:000005">
    <property type="entry name" value="zinc finger protein isoform X1"/>
    <property type="match status" value="1"/>
</dbReference>
<dbReference type="GO" id="GO:0003712">
    <property type="term" value="F:transcription coregulator activity"/>
    <property type="evidence" value="ECO:0007669"/>
    <property type="project" value="TreeGrafter"/>
</dbReference>
<keyword evidence="22" id="KW-1185">Reference proteome</keyword>
<dbReference type="Proteomes" id="UP000290288">
    <property type="component" value="Unassembled WGS sequence"/>
</dbReference>
<feature type="compositionally biased region" description="Acidic residues" evidence="17">
    <location>
        <begin position="745"/>
        <end position="757"/>
    </location>
</feature>
<organism evidence="21 22">
    <name type="scientific">Candolleomyces aberdarensis</name>
    <dbReference type="NCBI Taxonomy" id="2316362"/>
    <lineage>
        <taxon>Eukaryota</taxon>
        <taxon>Fungi</taxon>
        <taxon>Dikarya</taxon>
        <taxon>Basidiomycota</taxon>
        <taxon>Agaricomycotina</taxon>
        <taxon>Agaricomycetes</taxon>
        <taxon>Agaricomycetidae</taxon>
        <taxon>Agaricales</taxon>
        <taxon>Agaricineae</taxon>
        <taxon>Psathyrellaceae</taxon>
        <taxon>Candolleomyces</taxon>
    </lineage>
</organism>
<feature type="compositionally biased region" description="Polar residues" evidence="17">
    <location>
        <begin position="1454"/>
        <end position="1468"/>
    </location>
</feature>
<feature type="domain" description="PHD-type" evidence="19">
    <location>
        <begin position="624"/>
        <end position="674"/>
    </location>
</feature>
<gene>
    <name evidence="21" type="ORF">EST38_g1587</name>
</gene>
<evidence type="ECO:0000256" key="18">
    <source>
        <dbReference type="SAM" id="SignalP"/>
    </source>
</evidence>
<evidence type="ECO:0000256" key="11">
    <source>
        <dbReference type="ARBA" id="ARBA00023015"/>
    </source>
</evidence>
<evidence type="ECO:0000256" key="12">
    <source>
        <dbReference type="ARBA" id="ARBA00023163"/>
    </source>
</evidence>
<dbReference type="PROSITE" id="PS50016">
    <property type="entry name" value="ZF_PHD_2"/>
    <property type="match status" value="2"/>
</dbReference>
<dbReference type="InterPro" id="IPR001965">
    <property type="entry name" value="Znf_PHD"/>
</dbReference>
<dbReference type="SUPFAM" id="SSF55729">
    <property type="entry name" value="Acyl-CoA N-acyltransferases (Nat)"/>
    <property type="match status" value="1"/>
</dbReference>
<comment type="caution">
    <text evidence="21">The sequence shown here is derived from an EMBL/GenBank/DDBJ whole genome shotgun (WGS) entry which is preliminary data.</text>
</comment>
<dbReference type="EC" id="2.3.1.48" evidence="3 16"/>
<dbReference type="GO" id="GO:1990467">
    <property type="term" value="C:NuA3a histone acetyltransferase complex"/>
    <property type="evidence" value="ECO:0007669"/>
    <property type="project" value="TreeGrafter"/>
</dbReference>
<dbReference type="Gene3D" id="3.30.40.10">
    <property type="entry name" value="Zinc/RING finger domain, C3HC4 (zinc finger)"/>
    <property type="match status" value="1"/>
</dbReference>
<reference evidence="21 22" key="1">
    <citation type="submission" date="2019-01" db="EMBL/GenBank/DDBJ databases">
        <title>Draft genome sequence of Psathyrella aberdarensis IHI B618.</title>
        <authorList>
            <person name="Buettner E."/>
            <person name="Kellner H."/>
        </authorList>
    </citation>
    <scope>NUCLEOTIDE SEQUENCE [LARGE SCALE GENOMIC DNA]</scope>
    <source>
        <strain evidence="21 22">IHI B618</strain>
    </source>
</reference>
<dbReference type="Pfam" id="PF00628">
    <property type="entry name" value="PHD"/>
    <property type="match status" value="1"/>
</dbReference>
<keyword evidence="9" id="KW-0156">Chromatin regulator</keyword>
<feature type="region of interest" description="Disordered" evidence="17">
    <location>
        <begin position="517"/>
        <end position="565"/>
    </location>
</feature>
<dbReference type="GO" id="GO:0003682">
    <property type="term" value="F:chromatin binding"/>
    <property type="evidence" value="ECO:0007669"/>
    <property type="project" value="TreeGrafter"/>
</dbReference>
<evidence type="ECO:0000256" key="16">
    <source>
        <dbReference type="RuleBase" id="RU361211"/>
    </source>
</evidence>
<dbReference type="CDD" id="cd15526">
    <property type="entry name" value="PHD1_MOZ_d4"/>
    <property type="match status" value="1"/>
</dbReference>
<dbReference type="EMBL" id="SDEE01000022">
    <property type="protein sequence ID" value="RXW24284.1"/>
    <property type="molecule type" value="Genomic_DNA"/>
</dbReference>
<feature type="compositionally biased region" description="Low complexity" evidence="17">
    <location>
        <begin position="916"/>
        <end position="935"/>
    </location>
</feature>
<comment type="catalytic activity">
    <reaction evidence="16">
        <text>L-lysyl-[protein] + acetyl-CoA = N(6)-acetyl-L-lysyl-[protein] + CoA + H(+)</text>
        <dbReference type="Rhea" id="RHEA:45948"/>
        <dbReference type="Rhea" id="RHEA-COMP:9752"/>
        <dbReference type="Rhea" id="RHEA-COMP:10731"/>
        <dbReference type="ChEBI" id="CHEBI:15378"/>
        <dbReference type="ChEBI" id="CHEBI:29969"/>
        <dbReference type="ChEBI" id="CHEBI:57287"/>
        <dbReference type="ChEBI" id="CHEBI:57288"/>
        <dbReference type="ChEBI" id="CHEBI:61930"/>
        <dbReference type="EC" id="2.3.1.48"/>
    </reaction>
</comment>
<feature type="chain" id="PRO_5020304781" description="Histone acetyltransferase" evidence="18">
    <location>
        <begin position="32"/>
        <end position="1554"/>
    </location>
</feature>
<accession>A0A4Q2DY91</accession>